<evidence type="ECO:0000313" key="2">
    <source>
        <dbReference type="Proteomes" id="UP000246085"/>
    </source>
</evidence>
<sequence>MHSPDGAESAIRCFRERWVNARSSNQPLISEQCREAVLAEMDLRGPARNRRCAVGTARAANSGCRFASICYEALCCLTGKTRERWVNASFHNQPSVAFAAESERLGGTCASLLEYVRINRCSRYLNAYAAFPAPLCPGNLSECANGRLDQNRPLLELSPLRPKATRACARARDSSGVFLNPNSCRGF</sequence>
<name>A0A2U3PYQ6_9BRAD</name>
<proteinExistence type="predicted"/>
<dbReference type="EMBL" id="LS398110">
    <property type="protein sequence ID" value="SPP94295.1"/>
    <property type="molecule type" value="Genomic_DNA"/>
</dbReference>
<accession>A0A2U3PYQ6</accession>
<organism evidence="1 2">
    <name type="scientific">Bradyrhizobium vignae</name>
    <dbReference type="NCBI Taxonomy" id="1549949"/>
    <lineage>
        <taxon>Bacteria</taxon>
        <taxon>Pseudomonadati</taxon>
        <taxon>Pseudomonadota</taxon>
        <taxon>Alphaproteobacteria</taxon>
        <taxon>Hyphomicrobiales</taxon>
        <taxon>Nitrobacteraceae</taxon>
        <taxon>Bradyrhizobium</taxon>
    </lineage>
</organism>
<reference evidence="1 2" key="1">
    <citation type="submission" date="2018-03" db="EMBL/GenBank/DDBJ databases">
        <authorList>
            <person name="Gully D."/>
        </authorList>
    </citation>
    <scope>NUCLEOTIDE SEQUENCE [LARGE SCALE GENOMIC DNA]</scope>
    <source>
        <strain evidence="1">ORS3257</strain>
    </source>
</reference>
<protein>
    <submittedName>
        <fullName evidence="1">Uncharacterized protein</fullName>
    </submittedName>
</protein>
<gene>
    <name evidence="1" type="ORF">BRAD3257_3255</name>
</gene>
<dbReference type="Proteomes" id="UP000246085">
    <property type="component" value="Chromosome BRAD3257"/>
</dbReference>
<evidence type="ECO:0000313" key="1">
    <source>
        <dbReference type="EMBL" id="SPP94295.1"/>
    </source>
</evidence>
<dbReference type="AlphaFoldDB" id="A0A2U3PYQ6"/>
<dbReference type="KEGG" id="bvz:BRAD3257_3255"/>